<sequence>MGQLERLVLMAEDELTQYSTDARKIQRLRRKIGISVSLAEQQKVKAALLEEMPTDWISKLIEEQRQTVALPFWGIAGLGLLFGISFMQPLDLIATVFGGYAAIKIQQIGWKLQAKRLVIQTLEAIEEDIQKPATPETTST</sequence>
<name>A0A0F5YDV9_9CYAN</name>
<protein>
    <submittedName>
        <fullName evidence="2">Uncharacterized protein</fullName>
    </submittedName>
</protein>
<dbReference type="OrthoDB" id="464644at2"/>
<evidence type="ECO:0000313" key="3">
    <source>
        <dbReference type="Proteomes" id="UP000033607"/>
    </source>
</evidence>
<proteinExistence type="predicted"/>
<evidence type="ECO:0000313" key="2">
    <source>
        <dbReference type="EMBL" id="KKD37064.1"/>
    </source>
</evidence>
<dbReference type="PATRIC" id="fig|1637645.4.peg.1666"/>
<dbReference type="RefSeq" id="WP_046279644.1">
    <property type="nucleotide sequence ID" value="NZ_LATL02000083.1"/>
</dbReference>
<dbReference type="EMBL" id="LATL02000083">
    <property type="protein sequence ID" value="KKD37064.1"/>
    <property type="molecule type" value="Genomic_DNA"/>
</dbReference>
<evidence type="ECO:0000256" key="1">
    <source>
        <dbReference type="SAM" id="Phobius"/>
    </source>
</evidence>
<reference evidence="2 3" key="1">
    <citation type="submission" date="2015-06" db="EMBL/GenBank/DDBJ databases">
        <title>Draft genome assembly of filamentous brackish cyanobacterium Limnoraphis robusta strain CS-951.</title>
        <authorList>
            <person name="Willis A."/>
            <person name="Parks M."/>
            <person name="Burford M.A."/>
        </authorList>
    </citation>
    <scope>NUCLEOTIDE SEQUENCE [LARGE SCALE GENOMIC DNA]</scope>
    <source>
        <strain evidence="2 3">CS-951</strain>
    </source>
</reference>
<keyword evidence="1" id="KW-0472">Membrane</keyword>
<keyword evidence="1" id="KW-1133">Transmembrane helix</keyword>
<accession>A0A0F5YDV9</accession>
<dbReference type="Proteomes" id="UP000033607">
    <property type="component" value="Unassembled WGS sequence"/>
</dbReference>
<organism evidence="2 3">
    <name type="scientific">Limnoraphis robusta CS-951</name>
    <dbReference type="NCBI Taxonomy" id="1637645"/>
    <lineage>
        <taxon>Bacteria</taxon>
        <taxon>Bacillati</taxon>
        <taxon>Cyanobacteriota</taxon>
        <taxon>Cyanophyceae</taxon>
        <taxon>Oscillatoriophycideae</taxon>
        <taxon>Oscillatoriales</taxon>
        <taxon>Sirenicapillariaceae</taxon>
        <taxon>Limnoraphis</taxon>
    </lineage>
</organism>
<feature type="transmembrane region" description="Helical" evidence="1">
    <location>
        <begin position="68"/>
        <end position="86"/>
    </location>
</feature>
<dbReference type="AlphaFoldDB" id="A0A0F5YDV9"/>
<keyword evidence="1" id="KW-0812">Transmembrane</keyword>
<gene>
    <name evidence="2" type="ORF">WN50_16415</name>
</gene>
<comment type="caution">
    <text evidence="2">The sequence shown here is derived from an EMBL/GenBank/DDBJ whole genome shotgun (WGS) entry which is preliminary data.</text>
</comment>